<dbReference type="Proteomes" id="UP001209540">
    <property type="component" value="Unassembled WGS sequence"/>
</dbReference>
<feature type="compositionally biased region" description="Low complexity" evidence="7">
    <location>
        <begin position="807"/>
        <end position="818"/>
    </location>
</feature>
<feature type="domain" description="CSC1/OSCA1-like N-terminal transmembrane" evidence="10">
    <location>
        <begin position="42"/>
        <end position="194"/>
    </location>
</feature>
<feature type="region of interest" description="Disordered" evidence="7">
    <location>
        <begin position="313"/>
        <end position="341"/>
    </location>
</feature>
<protein>
    <recommendedName>
        <fullName evidence="14">DUF221-domain-containing protein</fullName>
    </recommendedName>
</protein>
<feature type="compositionally biased region" description="Basic and acidic residues" evidence="7">
    <location>
        <begin position="313"/>
        <end position="328"/>
    </location>
</feature>
<evidence type="ECO:0000259" key="11">
    <source>
        <dbReference type="Pfam" id="PF14703"/>
    </source>
</evidence>
<dbReference type="InterPro" id="IPR045122">
    <property type="entry name" value="Csc1-like"/>
</dbReference>
<feature type="transmembrane region" description="Helical" evidence="8">
    <location>
        <begin position="658"/>
        <end position="687"/>
    </location>
</feature>
<dbReference type="PANTHER" id="PTHR13018">
    <property type="entry name" value="PROBABLE MEMBRANE PROTEIN DUF221-RELATED"/>
    <property type="match status" value="1"/>
</dbReference>
<evidence type="ECO:0000313" key="13">
    <source>
        <dbReference type="Proteomes" id="UP001209540"/>
    </source>
</evidence>
<evidence type="ECO:0000313" key="12">
    <source>
        <dbReference type="EMBL" id="KAI9256616.1"/>
    </source>
</evidence>
<evidence type="ECO:0000259" key="10">
    <source>
        <dbReference type="Pfam" id="PF13967"/>
    </source>
</evidence>
<feature type="region of interest" description="Disordered" evidence="7">
    <location>
        <begin position="1014"/>
        <end position="1042"/>
    </location>
</feature>
<feature type="compositionally biased region" description="Low complexity" evidence="7">
    <location>
        <begin position="1029"/>
        <end position="1042"/>
    </location>
</feature>
<evidence type="ECO:0000259" key="9">
    <source>
        <dbReference type="Pfam" id="PF02714"/>
    </source>
</evidence>
<keyword evidence="13" id="KW-1185">Reference proteome</keyword>
<evidence type="ECO:0000256" key="3">
    <source>
        <dbReference type="ARBA" id="ARBA00022448"/>
    </source>
</evidence>
<keyword evidence="6 8" id="KW-0472">Membrane</keyword>
<organism evidence="12 13">
    <name type="scientific">Phascolomyces articulosus</name>
    <dbReference type="NCBI Taxonomy" id="60185"/>
    <lineage>
        <taxon>Eukaryota</taxon>
        <taxon>Fungi</taxon>
        <taxon>Fungi incertae sedis</taxon>
        <taxon>Mucoromycota</taxon>
        <taxon>Mucoromycotina</taxon>
        <taxon>Mucoromycetes</taxon>
        <taxon>Mucorales</taxon>
        <taxon>Lichtheimiaceae</taxon>
        <taxon>Phascolomyces</taxon>
    </lineage>
</organism>
<dbReference type="EMBL" id="JAIXMP010000021">
    <property type="protein sequence ID" value="KAI9256616.1"/>
    <property type="molecule type" value="Genomic_DNA"/>
</dbReference>
<comment type="similarity">
    <text evidence="2">Belongs to the CSC1 (TC 1.A.17) family.</text>
</comment>
<name>A0AAD5JVP6_9FUNG</name>
<feature type="transmembrane region" description="Helical" evidence="8">
    <location>
        <begin position="112"/>
        <end position="138"/>
    </location>
</feature>
<feature type="domain" description="CSC1/OSCA1-like 7TM region" evidence="9">
    <location>
        <begin position="458"/>
        <end position="730"/>
    </location>
</feature>
<dbReference type="Pfam" id="PF14703">
    <property type="entry name" value="PHM7_cyt"/>
    <property type="match status" value="1"/>
</dbReference>
<dbReference type="Pfam" id="PF02714">
    <property type="entry name" value="RSN1_7TM"/>
    <property type="match status" value="1"/>
</dbReference>
<comment type="caution">
    <text evidence="12">The sequence shown here is derived from an EMBL/GenBank/DDBJ whole genome shotgun (WGS) entry which is preliminary data.</text>
</comment>
<dbReference type="InterPro" id="IPR032880">
    <property type="entry name" value="CSC1/OSCA1-like_N"/>
</dbReference>
<feature type="compositionally biased region" description="Polar residues" evidence="7">
    <location>
        <begin position="332"/>
        <end position="341"/>
    </location>
</feature>
<feature type="region of interest" description="Disordered" evidence="7">
    <location>
        <begin position="786"/>
        <end position="871"/>
    </location>
</feature>
<dbReference type="PANTHER" id="PTHR13018:SF5">
    <property type="entry name" value="RE44586P"/>
    <property type="match status" value="1"/>
</dbReference>
<feature type="compositionally biased region" description="Low complexity" evidence="7">
    <location>
        <begin position="1120"/>
        <end position="1138"/>
    </location>
</feature>
<evidence type="ECO:0000256" key="5">
    <source>
        <dbReference type="ARBA" id="ARBA00022989"/>
    </source>
</evidence>
<evidence type="ECO:0000256" key="1">
    <source>
        <dbReference type="ARBA" id="ARBA00004141"/>
    </source>
</evidence>
<feature type="transmembrane region" description="Helical" evidence="8">
    <location>
        <begin position="513"/>
        <end position="533"/>
    </location>
</feature>
<dbReference type="GO" id="GO:0005227">
    <property type="term" value="F:calcium-activated cation channel activity"/>
    <property type="evidence" value="ECO:0007669"/>
    <property type="project" value="InterPro"/>
</dbReference>
<evidence type="ECO:0000256" key="7">
    <source>
        <dbReference type="SAM" id="MobiDB-lite"/>
    </source>
</evidence>
<evidence type="ECO:0000256" key="8">
    <source>
        <dbReference type="SAM" id="Phobius"/>
    </source>
</evidence>
<evidence type="ECO:0000256" key="2">
    <source>
        <dbReference type="ARBA" id="ARBA00007779"/>
    </source>
</evidence>
<evidence type="ECO:0000256" key="6">
    <source>
        <dbReference type="ARBA" id="ARBA00023136"/>
    </source>
</evidence>
<reference evidence="12" key="1">
    <citation type="journal article" date="2022" name="IScience">
        <title>Evolution of zygomycete secretomes and the origins of terrestrial fungal ecologies.</title>
        <authorList>
            <person name="Chang Y."/>
            <person name="Wang Y."/>
            <person name="Mondo S."/>
            <person name="Ahrendt S."/>
            <person name="Andreopoulos W."/>
            <person name="Barry K."/>
            <person name="Beard J."/>
            <person name="Benny G.L."/>
            <person name="Blankenship S."/>
            <person name="Bonito G."/>
            <person name="Cuomo C."/>
            <person name="Desiro A."/>
            <person name="Gervers K.A."/>
            <person name="Hundley H."/>
            <person name="Kuo A."/>
            <person name="LaButti K."/>
            <person name="Lang B.F."/>
            <person name="Lipzen A."/>
            <person name="O'Donnell K."/>
            <person name="Pangilinan J."/>
            <person name="Reynolds N."/>
            <person name="Sandor L."/>
            <person name="Smith M.E."/>
            <person name="Tsang A."/>
            <person name="Grigoriev I.V."/>
            <person name="Stajich J.E."/>
            <person name="Spatafora J.W."/>
        </authorList>
    </citation>
    <scope>NUCLEOTIDE SEQUENCE</scope>
    <source>
        <strain evidence="12">RSA 2281</strain>
    </source>
</reference>
<reference evidence="12" key="2">
    <citation type="submission" date="2023-02" db="EMBL/GenBank/DDBJ databases">
        <authorList>
            <consortium name="DOE Joint Genome Institute"/>
            <person name="Mondo S.J."/>
            <person name="Chang Y."/>
            <person name="Wang Y."/>
            <person name="Ahrendt S."/>
            <person name="Andreopoulos W."/>
            <person name="Barry K."/>
            <person name="Beard J."/>
            <person name="Benny G.L."/>
            <person name="Blankenship S."/>
            <person name="Bonito G."/>
            <person name="Cuomo C."/>
            <person name="Desiro A."/>
            <person name="Gervers K.A."/>
            <person name="Hundley H."/>
            <person name="Kuo A."/>
            <person name="LaButti K."/>
            <person name="Lang B.F."/>
            <person name="Lipzen A."/>
            <person name="O'Donnell K."/>
            <person name="Pangilinan J."/>
            <person name="Reynolds N."/>
            <person name="Sandor L."/>
            <person name="Smith M.W."/>
            <person name="Tsang A."/>
            <person name="Grigoriev I.V."/>
            <person name="Stajich J.E."/>
            <person name="Spatafora J.W."/>
        </authorList>
    </citation>
    <scope>NUCLEOTIDE SEQUENCE</scope>
    <source>
        <strain evidence="12">RSA 2281</strain>
    </source>
</reference>
<dbReference type="GO" id="GO:0005886">
    <property type="term" value="C:plasma membrane"/>
    <property type="evidence" value="ECO:0007669"/>
    <property type="project" value="TreeGrafter"/>
</dbReference>
<dbReference type="AlphaFoldDB" id="A0AAD5JVP6"/>
<dbReference type="InterPro" id="IPR027815">
    <property type="entry name" value="CSC1/OSCA1-like_cyt"/>
</dbReference>
<feature type="transmembrane region" description="Helical" evidence="8">
    <location>
        <begin position="42"/>
        <end position="63"/>
    </location>
</feature>
<evidence type="ECO:0008006" key="14">
    <source>
        <dbReference type="Google" id="ProtNLM"/>
    </source>
</evidence>
<proteinExistence type="inferred from homology"/>
<accession>A0AAD5JVP6</accession>
<gene>
    <name evidence="12" type="ORF">BDA99DRAFT_516906</name>
</gene>
<sequence length="1154" mass="130733">MSSMEEQHNATSHGFPFLDIGNGGFENVPGTSSYSARNQSGLTTQLMVCAGTGLICFLTFCILRTRWTVIFAPRMNMKKHKPKALPNSLFGWVIPLIKINEQEIMDTVGLDAVVMLQFIVMAIKLFGICSFFGIATLVPISVTTGNVTNTAANMTSGQLDQLAITVLQDESPYLIAYLFFTYFFCFLTFFFLNQNFRSFVANRSEYLLRMSRSLSSRTVVVTGIPHPLRSDAKLEEYYNQLGIGTVESAQVVRHIRHLRGLLKKRAYALQKLEEAYVQYWGNPCKIPDYDPDRILDDAHLFQRVDQEATAMMKKEDNKDNDGKNKQEDENSNDTTTGAGAKHNTTFLLGNQFHGKKSRRPQIRVGFLGLFGKKVDAIDYYTEEFEHLDTLVSEARSNTDNYEMTNVGFITFKDMASALIASQIAINPEPFNCRTAMAYEPRDVLWKNITVRGRERLIREFMVWTITLLLSFFWIVPISAFSTMTSLETLEHVFPNLASAAQDSVFLQNLLQGLVPTIAVNIFMAILPLIFDALGVVQGLRSRSAIADSTFTKYFFFLLFNVLLVFTIASTITKTVEQLINHPAEIANVLGTTLPAVAPFFINYILLQGMLLMPLSLLMFGSLIIRGYTHLFCCKTPRDYATNRAPWSFNYGTGYPPPLLIFIIVLEYSTISPIILLFGTVYFCITYIVYKYQFLYVYFRPYDAIGSAWTMVFPRVIVGMLLFQITMAGLFLLKKYITLAVLCVPLMVITLLFKVTMDAAFHKNSQNLPMATLREHTQMLPTIIKTPPMNEKQYGNHHHDDDDDDRSSITSDSSSSSSISDEDITASTEQVERLHPQHLQQQQQQQQQNNHDPIVDSCSSSNDNMSREQAKSRWRLATAFAISTSSSKLSVQRQQQQSVKHRRRRVVLDEDDYQAIPDHYTDYRQPPMMLNPGVLDTGLKRYGNPALIGVLPQLWLPIKDGEQHKPLAPSKRLSSNHFSSSSFNKIPGHSANDLARLLRRAESARNKRVGILDHHHCTGKDGKNTVTVLSSSSSGSSCNNSSQHLREQLLENQQHHQQKRRSTGFLRRFVLSRSSGAGDSMGSIKEASVSQEHILQDMDEDPRIREELHLAPLHRSYDETSSSSLRNDNNNNNNDNSINMHRMSDKQHLFPPQYY</sequence>
<feature type="domain" description="CSC1/OSCA1-like cytosolic" evidence="11">
    <location>
        <begin position="216"/>
        <end position="447"/>
    </location>
</feature>
<feature type="transmembrane region" description="Helical" evidence="8">
    <location>
        <begin position="460"/>
        <end position="480"/>
    </location>
</feature>
<feature type="transmembrane region" description="Helical" evidence="8">
    <location>
        <begin position="553"/>
        <end position="572"/>
    </location>
</feature>
<dbReference type="InterPro" id="IPR003864">
    <property type="entry name" value="CSC1/OSCA1-like_7TM"/>
</dbReference>
<keyword evidence="3" id="KW-0813">Transport</keyword>
<feature type="transmembrane region" description="Helical" evidence="8">
    <location>
        <begin position="600"/>
        <end position="624"/>
    </location>
</feature>
<keyword evidence="5 8" id="KW-1133">Transmembrane helix</keyword>
<dbReference type="Pfam" id="PF13967">
    <property type="entry name" value="RSN1_TM"/>
    <property type="match status" value="1"/>
</dbReference>
<evidence type="ECO:0000256" key="4">
    <source>
        <dbReference type="ARBA" id="ARBA00022692"/>
    </source>
</evidence>
<feature type="transmembrane region" description="Helical" evidence="8">
    <location>
        <begin position="738"/>
        <end position="756"/>
    </location>
</feature>
<feature type="transmembrane region" description="Helical" evidence="8">
    <location>
        <begin position="174"/>
        <end position="193"/>
    </location>
</feature>
<keyword evidence="4 8" id="KW-0812">Transmembrane</keyword>
<comment type="subcellular location">
    <subcellularLocation>
        <location evidence="1">Membrane</location>
        <topology evidence="1">Multi-pass membrane protein</topology>
    </subcellularLocation>
</comment>
<feature type="region of interest" description="Disordered" evidence="7">
    <location>
        <begin position="1115"/>
        <end position="1154"/>
    </location>
</feature>
<feature type="transmembrane region" description="Helical" evidence="8">
    <location>
        <begin position="707"/>
        <end position="731"/>
    </location>
</feature>